<dbReference type="SUPFAM" id="SSF53335">
    <property type="entry name" value="S-adenosyl-L-methionine-dependent methyltransferases"/>
    <property type="match status" value="1"/>
</dbReference>
<name>A0A9W6PAS5_9ACTN</name>
<evidence type="ECO:0000256" key="3">
    <source>
        <dbReference type="ARBA" id="ARBA00022691"/>
    </source>
</evidence>
<evidence type="ECO:0000313" key="5">
    <source>
        <dbReference type="EMBL" id="GLU50265.1"/>
    </source>
</evidence>
<keyword evidence="6" id="KW-1185">Reference proteome</keyword>
<dbReference type="Pfam" id="PF13649">
    <property type="entry name" value="Methyltransf_25"/>
    <property type="match status" value="1"/>
</dbReference>
<keyword evidence="1 5" id="KW-0489">Methyltransferase</keyword>
<dbReference type="GO" id="GO:0032259">
    <property type="term" value="P:methylation"/>
    <property type="evidence" value="ECO:0007669"/>
    <property type="project" value="UniProtKB-KW"/>
</dbReference>
<dbReference type="Gene3D" id="3.40.50.150">
    <property type="entry name" value="Vaccinia Virus protein VP39"/>
    <property type="match status" value="1"/>
</dbReference>
<accession>A0A9W6PAS5</accession>
<sequence>MSEATEWDARYSEHDRVWSGDPNGALVRETADEQPGRVLDVGCGEGADAVWLARRGWAVTALDVSRVALDRAAAHAAEADVDVTWISSGLLEADLPEGGFDLVSAQYPALRITPGADAERALLSAVAPGGTLLVVHHDMGDGAAALESGFDPADWVKPSDVAALLDGDWRIDVNEVRERSINGGEGAHHTHDVVLRAHRLTDGGAPG</sequence>
<comment type="caution">
    <text evidence="5">The sequence shown here is derived from an EMBL/GenBank/DDBJ whole genome shotgun (WGS) entry which is preliminary data.</text>
</comment>
<dbReference type="InterPro" id="IPR029063">
    <property type="entry name" value="SAM-dependent_MTases_sf"/>
</dbReference>
<protein>
    <submittedName>
        <fullName evidence="5">Methyltransferase</fullName>
    </submittedName>
</protein>
<keyword evidence="2" id="KW-0808">Transferase</keyword>
<dbReference type="RefSeq" id="WP_285761799.1">
    <property type="nucleotide sequence ID" value="NZ_BSQG01000013.1"/>
</dbReference>
<gene>
    <name evidence="5" type="ORF">Nans01_46160</name>
</gene>
<dbReference type="InterPro" id="IPR041698">
    <property type="entry name" value="Methyltransf_25"/>
</dbReference>
<feature type="domain" description="Methyltransferase" evidence="4">
    <location>
        <begin position="38"/>
        <end position="127"/>
    </location>
</feature>
<evidence type="ECO:0000256" key="1">
    <source>
        <dbReference type="ARBA" id="ARBA00022603"/>
    </source>
</evidence>
<dbReference type="PANTHER" id="PTHR43464:SF19">
    <property type="entry name" value="UBIQUINONE BIOSYNTHESIS O-METHYLTRANSFERASE, MITOCHONDRIAL"/>
    <property type="match status" value="1"/>
</dbReference>
<evidence type="ECO:0000259" key="4">
    <source>
        <dbReference type="Pfam" id="PF13649"/>
    </source>
</evidence>
<evidence type="ECO:0000256" key="2">
    <source>
        <dbReference type="ARBA" id="ARBA00022679"/>
    </source>
</evidence>
<dbReference type="PANTHER" id="PTHR43464">
    <property type="entry name" value="METHYLTRANSFERASE"/>
    <property type="match status" value="1"/>
</dbReference>
<dbReference type="GO" id="GO:0008168">
    <property type="term" value="F:methyltransferase activity"/>
    <property type="evidence" value="ECO:0007669"/>
    <property type="project" value="UniProtKB-KW"/>
</dbReference>
<reference evidence="5" key="1">
    <citation type="submission" date="2023-02" db="EMBL/GenBank/DDBJ databases">
        <title>Nocardiopsis ansamitocini NBRC 112285.</title>
        <authorList>
            <person name="Ichikawa N."/>
            <person name="Sato H."/>
            <person name="Tonouchi N."/>
        </authorList>
    </citation>
    <scope>NUCLEOTIDE SEQUENCE</scope>
    <source>
        <strain evidence="5">NBRC 112285</strain>
    </source>
</reference>
<keyword evidence="3" id="KW-0949">S-adenosyl-L-methionine</keyword>
<dbReference type="EMBL" id="BSQG01000013">
    <property type="protein sequence ID" value="GLU50265.1"/>
    <property type="molecule type" value="Genomic_DNA"/>
</dbReference>
<evidence type="ECO:0000313" key="6">
    <source>
        <dbReference type="Proteomes" id="UP001165092"/>
    </source>
</evidence>
<proteinExistence type="predicted"/>
<dbReference type="Proteomes" id="UP001165092">
    <property type="component" value="Unassembled WGS sequence"/>
</dbReference>
<organism evidence="5 6">
    <name type="scientific">Nocardiopsis ansamitocini</name>
    <dbReference type="NCBI Taxonomy" id="1670832"/>
    <lineage>
        <taxon>Bacteria</taxon>
        <taxon>Bacillati</taxon>
        <taxon>Actinomycetota</taxon>
        <taxon>Actinomycetes</taxon>
        <taxon>Streptosporangiales</taxon>
        <taxon>Nocardiopsidaceae</taxon>
        <taxon>Nocardiopsis</taxon>
    </lineage>
</organism>
<dbReference type="AlphaFoldDB" id="A0A9W6PAS5"/>
<dbReference type="CDD" id="cd02440">
    <property type="entry name" value="AdoMet_MTases"/>
    <property type="match status" value="1"/>
</dbReference>